<feature type="chain" id="PRO_5037685691" evidence="1">
    <location>
        <begin position="20"/>
        <end position="115"/>
    </location>
</feature>
<comment type="caution">
    <text evidence="2">The sequence shown here is derived from an EMBL/GenBank/DDBJ whole genome shotgun (WGS) entry which is preliminary data.</text>
</comment>
<evidence type="ECO:0000313" key="3">
    <source>
        <dbReference type="Proteomes" id="UP000712080"/>
    </source>
</evidence>
<proteinExistence type="predicted"/>
<dbReference type="AlphaFoldDB" id="A0A972JIV2"/>
<evidence type="ECO:0000256" key="1">
    <source>
        <dbReference type="SAM" id="SignalP"/>
    </source>
</evidence>
<dbReference type="InterPro" id="IPR011652">
    <property type="entry name" value="MORN_2"/>
</dbReference>
<gene>
    <name evidence="2" type="ORF">G6047_11680</name>
</gene>
<organism evidence="2 3">
    <name type="scientific">Flavobacterium silvaticum</name>
    <dbReference type="NCBI Taxonomy" id="1852020"/>
    <lineage>
        <taxon>Bacteria</taxon>
        <taxon>Pseudomonadati</taxon>
        <taxon>Bacteroidota</taxon>
        <taxon>Flavobacteriia</taxon>
        <taxon>Flavobacteriales</taxon>
        <taxon>Flavobacteriaceae</taxon>
        <taxon>Flavobacterium</taxon>
    </lineage>
</organism>
<evidence type="ECO:0000313" key="2">
    <source>
        <dbReference type="EMBL" id="NMH28693.1"/>
    </source>
</evidence>
<keyword evidence="1" id="KW-0732">Signal</keyword>
<protein>
    <submittedName>
        <fullName evidence="2">Membrane-binding protein</fullName>
    </submittedName>
</protein>
<dbReference type="Proteomes" id="UP000712080">
    <property type="component" value="Unassembled WGS sequence"/>
</dbReference>
<name>A0A972JIV2_9FLAO</name>
<keyword evidence="3" id="KW-1185">Reference proteome</keyword>
<dbReference type="Gene3D" id="2.20.110.10">
    <property type="entry name" value="Histone H3 K4-specific methyltransferase SET7/9 N-terminal domain"/>
    <property type="match status" value="1"/>
</dbReference>
<feature type="signal peptide" evidence="1">
    <location>
        <begin position="1"/>
        <end position="19"/>
    </location>
</feature>
<accession>A0A972JIV2</accession>
<dbReference type="SUPFAM" id="SSF82185">
    <property type="entry name" value="Histone H3 K4-specific methyltransferase SET7/9 N-terminal domain"/>
    <property type="match status" value="1"/>
</dbReference>
<dbReference type="EMBL" id="JAAMPU010000106">
    <property type="protein sequence ID" value="NMH28693.1"/>
    <property type="molecule type" value="Genomic_DNA"/>
</dbReference>
<reference evidence="2" key="1">
    <citation type="submission" date="2020-02" db="EMBL/GenBank/DDBJ databases">
        <title>Flavobacterium sp. genome.</title>
        <authorList>
            <person name="Jung H.S."/>
            <person name="Baek J.H."/>
            <person name="Jeon C.O."/>
        </authorList>
    </citation>
    <scope>NUCLEOTIDE SEQUENCE</scope>
    <source>
        <strain evidence="2">SE-s28</strain>
    </source>
</reference>
<sequence>MMKKYILAAVMMSVIAVSAHNGPKLEAVGGLVKATYYHDNGSIAQQGFFKDGKADGKWVAFDANGNKKSIGEYSKGQKTGKWFFWNEQTLSEVDYADSRVAAVKNWKQEAVANRN</sequence>
<dbReference type="Pfam" id="PF07661">
    <property type="entry name" value="MORN_2"/>
    <property type="match status" value="2"/>
</dbReference>